<evidence type="ECO:0000313" key="1">
    <source>
        <dbReference type="EMBL" id="MTV32986.1"/>
    </source>
</evidence>
<protein>
    <submittedName>
        <fullName evidence="1">Uncharacterized protein</fullName>
    </submittedName>
</protein>
<dbReference type="RefSeq" id="WP_155447660.1">
    <property type="nucleotide sequence ID" value="NZ_JAOQNR010000023.1"/>
</dbReference>
<proteinExistence type="predicted"/>
<dbReference type="AlphaFoldDB" id="A0A6N8DT36"/>
<gene>
    <name evidence="1" type="ORF">GJ654_18555</name>
</gene>
<dbReference type="Proteomes" id="UP000439113">
    <property type="component" value="Unassembled WGS sequence"/>
</dbReference>
<accession>A0A6N8DT36</accession>
<dbReference type="EMBL" id="WNKS01000024">
    <property type="protein sequence ID" value="MTV32986.1"/>
    <property type="molecule type" value="Genomic_DNA"/>
</dbReference>
<name>A0A6N8DT36_RHOAC</name>
<organism evidence="1 2">
    <name type="scientific">Rhodoblastus acidophilus</name>
    <name type="common">Rhodopseudomonas acidophila</name>
    <dbReference type="NCBI Taxonomy" id="1074"/>
    <lineage>
        <taxon>Bacteria</taxon>
        <taxon>Pseudomonadati</taxon>
        <taxon>Pseudomonadota</taxon>
        <taxon>Alphaproteobacteria</taxon>
        <taxon>Hyphomicrobiales</taxon>
        <taxon>Rhodoblastaceae</taxon>
        <taxon>Rhodoblastus</taxon>
    </lineage>
</organism>
<evidence type="ECO:0000313" key="2">
    <source>
        <dbReference type="Proteomes" id="UP000439113"/>
    </source>
</evidence>
<comment type="caution">
    <text evidence="1">The sequence shown here is derived from an EMBL/GenBank/DDBJ whole genome shotgun (WGS) entry which is preliminary data.</text>
</comment>
<sequence length="96" mass="10857">MRGVVDLRRRLGDPVHRMGDRLDAAGRDLHVLRNVGGEDRARPVERDHRLRAIKRGESGNSFGGLGFQVEKHGVPTYTARDATLRCIAERIVNRQF</sequence>
<reference evidence="1 2" key="1">
    <citation type="submission" date="2019-11" db="EMBL/GenBank/DDBJ databases">
        <title>Whole-genome sequence of a Rhodoblastus acidophilus DSM 142.</title>
        <authorList>
            <person name="Kyndt J.A."/>
            <person name="Meyer T.E."/>
        </authorList>
    </citation>
    <scope>NUCLEOTIDE SEQUENCE [LARGE SCALE GENOMIC DNA]</scope>
    <source>
        <strain evidence="1 2">DSM 142</strain>
    </source>
</reference>